<dbReference type="RefSeq" id="WP_378585445.1">
    <property type="nucleotide sequence ID" value="NZ_JBHSKD010000002.1"/>
</dbReference>
<gene>
    <name evidence="1" type="ORF">ACFPGP_00550</name>
</gene>
<organism evidence="1 2">
    <name type="scientific">Nocardioides taihuensis</name>
    <dbReference type="NCBI Taxonomy" id="1835606"/>
    <lineage>
        <taxon>Bacteria</taxon>
        <taxon>Bacillati</taxon>
        <taxon>Actinomycetota</taxon>
        <taxon>Actinomycetes</taxon>
        <taxon>Propionibacteriales</taxon>
        <taxon>Nocardioidaceae</taxon>
        <taxon>Nocardioides</taxon>
    </lineage>
</organism>
<protein>
    <submittedName>
        <fullName evidence="1">Uncharacterized protein</fullName>
    </submittedName>
</protein>
<name>A0ABW0BD74_9ACTN</name>
<dbReference type="EMBL" id="JBHSKD010000002">
    <property type="protein sequence ID" value="MFC5175138.1"/>
    <property type="molecule type" value="Genomic_DNA"/>
</dbReference>
<sequence length="206" mass="22577">MTINHFRPIKGPCHPTAHGGNDVAVTTHGQACEPGDASCRPCIPQLSSPRDRTAGIRQAISKEPEPIVTLTHLLHLCRDEHRALRESAGNPRITDKVEALRRTLADALPDPSIAAALDPPVRRALVMAFDDLDLPPIVIARTQAEPIDELYCHTFAQSFKLRSPYQPGVGDPVPLDGPDLRGVLAMRSTSPPWRLANRLDETRHIP</sequence>
<proteinExistence type="predicted"/>
<dbReference type="Proteomes" id="UP001596087">
    <property type="component" value="Unassembled WGS sequence"/>
</dbReference>
<evidence type="ECO:0000313" key="2">
    <source>
        <dbReference type="Proteomes" id="UP001596087"/>
    </source>
</evidence>
<keyword evidence="2" id="KW-1185">Reference proteome</keyword>
<comment type="caution">
    <text evidence="1">The sequence shown here is derived from an EMBL/GenBank/DDBJ whole genome shotgun (WGS) entry which is preliminary data.</text>
</comment>
<evidence type="ECO:0000313" key="1">
    <source>
        <dbReference type="EMBL" id="MFC5175138.1"/>
    </source>
</evidence>
<reference evidence="2" key="1">
    <citation type="journal article" date="2019" name="Int. J. Syst. Evol. Microbiol.">
        <title>The Global Catalogue of Microorganisms (GCM) 10K type strain sequencing project: providing services to taxonomists for standard genome sequencing and annotation.</title>
        <authorList>
            <consortium name="The Broad Institute Genomics Platform"/>
            <consortium name="The Broad Institute Genome Sequencing Center for Infectious Disease"/>
            <person name="Wu L."/>
            <person name="Ma J."/>
        </authorList>
    </citation>
    <scope>NUCLEOTIDE SEQUENCE [LARGE SCALE GENOMIC DNA]</scope>
    <source>
        <strain evidence="2">DFY41</strain>
    </source>
</reference>
<accession>A0ABW0BD74</accession>